<gene>
    <name evidence="1" type="ORF">PoB_001285000</name>
</gene>
<dbReference type="Proteomes" id="UP000735302">
    <property type="component" value="Unassembled WGS sequence"/>
</dbReference>
<name>A0AAV3YT86_9GAST</name>
<dbReference type="EMBL" id="BLXT01001517">
    <property type="protein sequence ID" value="GFN86344.1"/>
    <property type="molecule type" value="Genomic_DNA"/>
</dbReference>
<sequence>MLQDELRLLKTKCSNQAIAFMSVGIPYIFGYTKPLVFINEDEFAHTTNRSLHFPVLSLDDAVEFLDKFD</sequence>
<evidence type="ECO:0000313" key="1">
    <source>
        <dbReference type="EMBL" id="GFN86344.1"/>
    </source>
</evidence>
<protein>
    <submittedName>
        <fullName evidence="1">Uncharacterized protein</fullName>
    </submittedName>
</protein>
<evidence type="ECO:0000313" key="2">
    <source>
        <dbReference type="Proteomes" id="UP000735302"/>
    </source>
</evidence>
<comment type="caution">
    <text evidence="1">The sequence shown here is derived from an EMBL/GenBank/DDBJ whole genome shotgun (WGS) entry which is preliminary data.</text>
</comment>
<proteinExistence type="predicted"/>
<keyword evidence="2" id="KW-1185">Reference proteome</keyword>
<organism evidence="1 2">
    <name type="scientific">Plakobranchus ocellatus</name>
    <dbReference type="NCBI Taxonomy" id="259542"/>
    <lineage>
        <taxon>Eukaryota</taxon>
        <taxon>Metazoa</taxon>
        <taxon>Spiralia</taxon>
        <taxon>Lophotrochozoa</taxon>
        <taxon>Mollusca</taxon>
        <taxon>Gastropoda</taxon>
        <taxon>Heterobranchia</taxon>
        <taxon>Euthyneura</taxon>
        <taxon>Panpulmonata</taxon>
        <taxon>Sacoglossa</taxon>
        <taxon>Placobranchoidea</taxon>
        <taxon>Plakobranchidae</taxon>
        <taxon>Plakobranchus</taxon>
    </lineage>
</organism>
<reference evidence="1 2" key="1">
    <citation type="journal article" date="2021" name="Elife">
        <title>Chloroplast acquisition without the gene transfer in kleptoplastic sea slugs, Plakobranchus ocellatus.</title>
        <authorList>
            <person name="Maeda T."/>
            <person name="Takahashi S."/>
            <person name="Yoshida T."/>
            <person name="Shimamura S."/>
            <person name="Takaki Y."/>
            <person name="Nagai Y."/>
            <person name="Toyoda A."/>
            <person name="Suzuki Y."/>
            <person name="Arimoto A."/>
            <person name="Ishii H."/>
            <person name="Satoh N."/>
            <person name="Nishiyama T."/>
            <person name="Hasebe M."/>
            <person name="Maruyama T."/>
            <person name="Minagawa J."/>
            <person name="Obokata J."/>
            <person name="Shigenobu S."/>
        </authorList>
    </citation>
    <scope>NUCLEOTIDE SEQUENCE [LARGE SCALE GENOMIC DNA]</scope>
</reference>
<dbReference type="AlphaFoldDB" id="A0AAV3YT86"/>
<accession>A0AAV3YT86</accession>